<sequence>MSKHFIDTHELLEVLAISPATLNRYKKRGLIPFIKLGNVHRYDLEKVIKALEYTPSKLK</sequence>
<dbReference type="SUPFAM" id="SSF46955">
    <property type="entry name" value="Putative DNA-binding domain"/>
    <property type="match status" value="1"/>
</dbReference>
<dbReference type="RefSeq" id="WP_190302943.1">
    <property type="nucleotide sequence ID" value="NZ_JACOIJ010000047.1"/>
</dbReference>
<protein>
    <recommendedName>
        <fullName evidence="3">Helix-turn-helix domain-containing protein</fullName>
    </recommendedName>
</protein>
<reference evidence="1 2" key="1">
    <citation type="submission" date="2020-08" db="EMBL/GenBank/DDBJ databases">
        <title>Sphingobacterium sp. DN04309 isolated from aquaculture water.</title>
        <authorList>
            <person name="Zhang M."/>
        </authorList>
    </citation>
    <scope>NUCLEOTIDE SEQUENCE [LARGE SCALE GENOMIC DNA]</scope>
    <source>
        <strain evidence="1 2">DN04309</strain>
    </source>
</reference>
<organism evidence="1 2">
    <name type="scientific">Sphingobacterium litopenaei</name>
    <dbReference type="NCBI Taxonomy" id="2763500"/>
    <lineage>
        <taxon>Bacteria</taxon>
        <taxon>Pseudomonadati</taxon>
        <taxon>Bacteroidota</taxon>
        <taxon>Sphingobacteriia</taxon>
        <taxon>Sphingobacteriales</taxon>
        <taxon>Sphingobacteriaceae</taxon>
        <taxon>Sphingobacterium</taxon>
    </lineage>
</organism>
<accession>A0ABR7YI42</accession>
<evidence type="ECO:0008006" key="3">
    <source>
        <dbReference type="Google" id="ProtNLM"/>
    </source>
</evidence>
<dbReference type="EMBL" id="JACOIJ010000047">
    <property type="protein sequence ID" value="MBD1430957.1"/>
    <property type="molecule type" value="Genomic_DNA"/>
</dbReference>
<comment type="caution">
    <text evidence="1">The sequence shown here is derived from an EMBL/GenBank/DDBJ whole genome shotgun (WGS) entry which is preliminary data.</text>
</comment>
<evidence type="ECO:0000313" key="2">
    <source>
        <dbReference type="Proteomes" id="UP000651271"/>
    </source>
</evidence>
<name>A0ABR7YI42_9SPHI</name>
<keyword evidence="2" id="KW-1185">Reference proteome</keyword>
<evidence type="ECO:0000313" key="1">
    <source>
        <dbReference type="EMBL" id="MBD1430957.1"/>
    </source>
</evidence>
<dbReference type="Proteomes" id="UP000651271">
    <property type="component" value="Unassembled WGS sequence"/>
</dbReference>
<dbReference type="InterPro" id="IPR009061">
    <property type="entry name" value="DNA-bd_dom_put_sf"/>
</dbReference>
<proteinExistence type="predicted"/>
<gene>
    <name evidence="1" type="ORF">H8B04_15605</name>
</gene>